<keyword evidence="2" id="KW-1185">Reference proteome</keyword>
<evidence type="ECO:0000313" key="1">
    <source>
        <dbReference type="EMBL" id="KAK7893183.1"/>
    </source>
</evidence>
<dbReference type="Proteomes" id="UP001460270">
    <property type="component" value="Unassembled WGS sequence"/>
</dbReference>
<sequence>MQDASLSHMIESILKKNQEHFYSAEGGGTGFLAWRLKFVQKEASDGQKKRARHLHRKGSKG</sequence>
<organism evidence="1 2">
    <name type="scientific">Mugilogobius chulae</name>
    <name type="common">yellowstripe goby</name>
    <dbReference type="NCBI Taxonomy" id="88201"/>
    <lineage>
        <taxon>Eukaryota</taxon>
        <taxon>Metazoa</taxon>
        <taxon>Chordata</taxon>
        <taxon>Craniata</taxon>
        <taxon>Vertebrata</taxon>
        <taxon>Euteleostomi</taxon>
        <taxon>Actinopterygii</taxon>
        <taxon>Neopterygii</taxon>
        <taxon>Teleostei</taxon>
        <taxon>Neoteleostei</taxon>
        <taxon>Acanthomorphata</taxon>
        <taxon>Gobiaria</taxon>
        <taxon>Gobiiformes</taxon>
        <taxon>Gobioidei</taxon>
        <taxon>Gobiidae</taxon>
        <taxon>Gobionellinae</taxon>
        <taxon>Mugilogobius</taxon>
    </lineage>
</organism>
<name>A0AAW0N895_9GOBI</name>
<reference evidence="2" key="1">
    <citation type="submission" date="2024-04" db="EMBL/GenBank/DDBJ databases">
        <title>Salinicola lusitanus LLJ914,a marine bacterium isolated from the Okinawa Trough.</title>
        <authorList>
            <person name="Li J."/>
        </authorList>
    </citation>
    <scope>NUCLEOTIDE SEQUENCE [LARGE SCALE GENOMIC DNA]</scope>
</reference>
<comment type="caution">
    <text evidence="1">The sequence shown here is derived from an EMBL/GenBank/DDBJ whole genome shotgun (WGS) entry which is preliminary data.</text>
</comment>
<evidence type="ECO:0000313" key="2">
    <source>
        <dbReference type="Proteomes" id="UP001460270"/>
    </source>
</evidence>
<accession>A0AAW0N895</accession>
<proteinExistence type="predicted"/>
<dbReference type="AlphaFoldDB" id="A0AAW0N895"/>
<protein>
    <submittedName>
        <fullName evidence="1">Uncharacterized protein</fullName>
    </submittedName>
</protein>
<dbReference type="EMBL" id="JBBPFD010000016">
    <property type="protein sequence ID" value="KAK7893183.1"/>
    <property type="molecule type" value="Genomic_DNA"/>
</dbReference>
<gene>
    <name evidence="1" type="ORF">WMY93_022335</name>
</gene>